<evidence type="ECO:0000313" key="1">
    <source>
        <dbReference type="EMBL" id="AMK53681.1"/>
    </source>
</evidence>
<accession>A0A140DSQ4</accession>
<protein>
    <submittedName>
        <fullName evidence="1">Uncharacterized protein</fullName>
    </submittedName>
</protein>
<reference evidence="1 2" key="1">
    <citation type="journal article" date="2016" name="Gut Pathog.">
        <title>Whole genome sequencing of "Faecalibaculum rodentium" ALO17, isolated from C57BL/6J laboratory mouse feces.</title>
        <authorList>
            <person name="Lim S."/>
            <person name="Chang D.H."/>
            <person name="Ahn S."/>
            <person name="Kim B.C."/>
        </authorList>
    </citation>
    <scope>NUCLEOTIDE SEQUENCE [LARGE SCALE GENOMIC DNA]</scope>
    <source>
        <strain evidence="1 2">Alo17</strain>
    </source>
</reference>
<sequence>MRVKPFFLQHLQYALKFDESPFITPKATHNYDRYLTEFVYCIFQFLYILLNDV</sequence>
<proteinExistence type="predicted"/>
<keyword evidence="2" id="KW-1185">Reference proteome</keyword>
<gene>
    <name evidence="1" type="ORF">AALO17_05470</name>
</gene>
<name>A0A140DSQ4_9FIRM</name>
<organism evidence="1 2">
    <name type="scientific">Faecalibaculum rodentium</name>
    <dbReference type="NCBI Taxonomy" id="1702221"/>
    <lineage>
        <taxon>Bacteria</taxon>
        <taxon>Bacillati</taxon>
        <taxon>Bacillota</taxon>
        <taxon>Erysipelotrichia</taxon>
        <taxon>Erysipelotrichales</taxon>
        <taxon>Erysipelotrichaceae</taxon>
        <taxon>Faecalibaculum</taxon>
    </lineage>
</organism>
<evidence type="ECO:0000313" key="2">
    <source>
        <dbReference type="Proteomes" id="UP000069771"/>
    </source>
</evidence>
<dbReference type="KEGG" id="fro:AALO17_05470"/>
<dbReference type="AlphaFoldDB" id="A0A140DSQ4"/>
<dbReference type="Proteomes" id="UP000069771">
    <property type="component" value="Chromosome"/>
</dbReference>
<dbReference type="EMBL" id="CP011391">
    <property type="protein sequence ID" value="AMK53681.1"/>
    <property type="molecule type" value="Genomic_DNA"/>
</dbReference>